<feature type="compositionally biased region" description="Basic and acidic residues" evidence="1">
    <location>
        <begin position="362"/>
        <end position="371"/>
    </location>
</feature>
<gene>
    <name evidence="2" type="ORF">THAPSDRAFT_7806</name>
</gene>
<dbReference type="GeneID" id="7452378"/>
<feature type="compositionally biased region" description="Polar residues" evidence="1">
    <location>
        <begin position="328"/>
        <end position="347"/>
    </location>
</feature>
<feature type="region of interest" description="Disordered" evidence="1">
    <location>
        <begin position="312"/>
        <end position="413"/>
    </location>
</feature>
<feature type="compositionally biased region" description="Polar residues" evidence="1">
    <location>
        <begin position="372"/>
        <end position="411"/>
    </location>
</feature>
<accession>B8C7K4</accession>
<feature type="region of interest" description="Disordered" evidence="1">
    <location>
        <begin position="114"/>
        <end position="209"/>
    </location>
</feature>
<dbReference type="Proteomes" id="UP000001449">
    <property type="component" value="Chromosome 8"/>
</dbReference>
<feature type="compositionally biased region" description="Basic residues" evidence="1">
    <location>
        <begin position="1"/>
        <end position="11"/>
    </location>
</feature>
<evidence type="ECO:0000313" key="3">
    <source>
        <dbReference type="Proteomes" id="UP000001449"/>
    </source>
</evidence>
<name>B8C7K4_THAPS</name>
<reference evidence="2 3" key="2">
    <citation type="journal article" date="2008" name="Nature">
        <title>The Phaeodactylum genome reveals the evolutionary history of diatom genomes.</title>
        <authorList>
            <person name="Bowler C."/>
            <person name="Allen A.E."/>
            <person name="Badger J.H."/>
            <person name="Grimwood J."/>
            <person name="Jabbari K."/>
            <person name="Kuo A."/>
            <person name="Maheswari U."/>
            <person name="Martens C."/>
            <person name="Maumus F."/>
            <person name="Otillar R.P."/>
            <person name="Rayko E."/>
            <person name="Salamov A."/>
            <person name="Vandepoele K."/>
            <person name="Beszteri B."/>
            <person name="Gruber A."/>
            <person name="Heijde M."/>
            <person name="Katinka M."/>
            <person name="Mock T."/>
            <person name="Valentin K."/>
            <person name="Verret F."/>
            <person name="Berges J.A."/>
            <person name="Brownlee C."/>
            <person name="Cadoret J.P."/>
            <person name="Chiovitti A."/>
            <person name="Choi C.J."/>
            <person name="Coesel S."/>
            <person name="De Martino A."/>
            <person name="Detter J.C."/>
            <person name="Durkin C."/>
            <person name="Falciatore A."/>
            <person name="Fournet J."/>
            <person name="Haruta M."/>
            <person name="Huysman M.J."/>
            <person name="Jenkins B.D."/>
            <person name="Jiroutova K."/>
            <person name="Jorgensen R.E."/>
            <person name="Joubert Y."/>
            <person name="Kaplan A."/>
            <person name="Kroger N."/>
            <person name="Kroth P.G."/>
            <person name="La Roche J."/>
            <person name="Lindquist E."/>
            <person name="Lommer M."/>
            <person name="Martin-Jezequel V."/>
            <person name="Lopez P.J."/>
            <person name="Lucas S."/>
            <person name="Mangogna M."/>
            <person name="McGinnis K."/>
            <person name="Medlin L.K."/>
            <person name="Montsant A."/>
            <person name="Oudot-Le Secq M.P."/>
            <person name="Napoli C."/>
            <person name="Obornik M."/>
            <person name="Parker M.S."/>
            <person name="Petit J.L."/>
            <person name="Porcel B.M."/>
            <person name="Poulsen N."/>
            <person name="Robison M."/>
            <person name="Rychlewski L."/>
            <person name="Rynearson T.A."/>
            <person name="Schmutz J."/>
            <person name="Shapiro H."/>
            <person name="Siaut M."/>
            <person name="Stanley M."/>
            <person name="Sussman M.R."/>
            <person name="Taylor A.R."/>
            <person name="Vardi A."/>
            <person name="von Dassow P."/>
            <person name="Vyverman W."/>
            <person name="Willis A."/>
            <person name="Wyrwicz L.S."/>
            <person name="Rokhsar D.S."/>
            <person name="Weissenbach J."/>
            <person name="Armbrust E.V."/>
            <person name="Green B.R."/>
            <person name="Van de Peer Y."/>
            <person name="Grigoriev I.V."/>
        </authorList>
    </citation>
    <scope>NUCLEOTIDE SEQUENCE [LARGE SCALE GENOMIC DNA]</scope>
    <source>
        <strain evidence="2 3">CCMP1335</strain>
    </source>
</reference>
<reference evidence="2 3" key="1">
    <citation type="journal article" date="2004" name="Science">
        <title>The genome of the diatom Thalassiosira pseudonana: ecology, evolution, and metabolism.</title>
        <authorList>
            <person name="Armbrust E.V."/>
            <person name="Berges J.A."/>
            <person name="Bowler C."/>
            <person name="Green B.R."/>
            <person name="Martinez D."/>
            <person name="Putnam N.H."/>
            <person name="Zhou S."/>
            <person name="Allen A.E."/>
            <person name="Apt K.E."/>
            <person name="Bechner M."/>
            <person name="Brzezinski M.A."/>
            <person name="Chaal B.K."/>
            <person name="Chiovitti A."/>
            <person name="Davis A.K."/>
            <person name="Demarest M.S."/>
            <person name="Detter J.C."/>
            <person name="Glavina T."/>
            <person name="Goodstein D."/>
            <person name="Hadi M.Z."/>
            <person name="Hellsten U."/>
            <person name="Hildebrand M."/>
            <person name="Jenkins B.D."/>
            <person name="Jurka J."/>
            <person name="Kapitonov V.V."/>
            <person name="Kroger N."/>
            <person name="Lau W.W."/>
            <person name="Lane T.W."/>
            <person name="Larimer F.W."/>
            <person name="Lippmeier J.C."/>
            <person name="Lucas S."/>
            <person name="Medina M."/>
            <person name="Montsant A."/>
            <person name="Obornik M."/>
            <person name="Parker M.S."/>
            <person name="Palenik B."/>
            <person name="Pazour G.J."/>
            <person name="Richardson P.M."/>
            <person name="Rynearson T.A."/>
            <person name="Saito M.A."/>
            <person name="Schwartz D.C."/>
            <person name="Thamatrakoln K."/>
            <person name="Valentin K."/>
            <person name="Vardi A."/>
            <person name="Wilkerson F.P."/>
            <person name="Rokhsar D.S."/>
        </authorList>
    </citation>
    <scope>NUCLEOTIDE SEQUENCE [LARGE SCALE GENOMIC DNA]</scope>
    <source>
        <strain evidence="2 3">CCMP1335</strain>
    </source>
</reference>
<proteinExistence type="predicted"/>
<dbReference type="InParanoid" id="B8C7K4"/>
<dbReference type="PaxDb" id="35128-Thaps7806"/>
<evidence type="ECO:0000313" key="2">
    <source>
        <dbReference type="EMBL" id="EED90760.1"/>
    </source>
</evidence>
<feature type="compositionally biased region" description="Basic and acidic residues" evidence="1">
    <location>
        <begin position="120"/>
        <end position="136"/>
    </location>
</feature>
<dbReference type="EMBL" id="CM000644">
    <property type="protein sequence ID" value="EED90760.1"/>
    <property type="molecule type" value="Genomic_DNA"/>
</dbReference>
<organism evidence="2 3">
    <name type="scientific">Thalassiosira pseudonana</name>
    <name type="common">Marine diatom</name>
    <name type="synonym">Cyclotella nana</name>
    <dbReference type="NCBI Taxonomy" id="35128"/>
    <lineage>
        <taxon>Eukaryota</taxon>
        <taxon>Sar</taxon>
        <taxon>Stramenopiles</taxon>
        <taxon>Ochrophyta</taxon>
        <taxon>Bacillariophyta</taxon>
        <taxon>Coscinodiscophyceae</taxon>
        <taxon>Thalassiosirophycidae</taxon>
        <taxon>Thalassiosirales</taxon>
        <taxon>Thalassiosiraceae</taxon>
        <taxon>Thalassiosira</taxon>
    </lineage>
</organism>
<feature type="region of interest" description="Disordered" evidence="1">
    <location>
        <begin position="64"/>
        <end position="96"/>
    </location>
</feature>
<dbReference type="AlphaFoldDB" id="B8C7K4"/>
<keyword evidence="3" id="KW-1185">Reference proteome</keyword>
<protein>
    <submittedName>
        <fullName evidence="2">Uncharacterized protein</fullName>
    </submittedName>
</protein>
<sequence>MAFSTRQRHTHVVSSVPTSRGRRGSAAGDRIAFANNGRHKTNQRTSCSPEVSCPLATLFMSQNSGTSVSTSVDVQTPPSPPSEEDDGGDFFLNASRQAAQRRFEMLQGGSLAALLSEDDETKRSGDNDVGDDKTEMGDVVMLGDGMGENKPEDEQGGGKDGDDMTSATLPREKSESESDDEQQLPTEVKEADIQSDVEEKTAATEPIGLEEDIYQDLLSSVMESTAPTPSLSLANEAEVETVSTTSSKRAASSYNFQRSLMEARFSMQSKEGAGADDVPAKDDVQSTVVLPTVIDATIDSKGVDKLAPLGASEMAETKEGDDVAVTSAIDTTSTETAMESITEESVQSEPTSSPSEKEEEGMDKTNSKHYTETASTDVPPQTSEVPNTSTVPSPPISTETTKSAPVSTAAESTEIREENVAIGLLVMTQSMMALKQILDKKGK</sequence>
<feature type="region of interest" description="Disordered" evidence="1">
    <location>
        <begin position="1"/>
        <end position="49"/>
    </location>
</feature>
<dbReference type="KEGG" id="tps:THAPSDRAFT_7806"/>
<feature type="compositionally biased region" description="Basic and acidic residues" evidence="1">
    <location>
        <begin position="147"/>
        <end position="162"/>
    </location>
</feature>
<evidence type="ECO:0000256" key="1">
    <source>
        <dbReference type="SAM" id="MobiDB-lite"/>
    </source>
</evidence>
<dbReference type="RefSeq" id="XP_002291909.1">
    <property type="nucleotide sequence ID" value="XM_002291873.1"/>
</dbReference>
<dbReference type="HOGENOM" id="CLU_618966_0_0_1"/>
<feature type="compositionally biased region" description="Basic and acidic residues" evidence="1">
    <location>
        <begin position="187"/>
        <end position="202"/>
    </location>
</feature>
<feature type="compositionally biased region" description="Polar residues" evidence="1">
    <location>
        <begin position="64"/>
        <end position="76"/>
    </location>
</feature>